<evidence type="ECO:0000313" key="1">
    <source>
        <dbReference type="EMBL" id="MFC1849986.1"/>
    </source>
</evidence>
<keyword evidence="1" id="KW-0489">Methyltransferase</keyword>
<dbReference type="GO" id="GO:0032259">
    <property type="term" value="P:methylation"/>
    <property type="evidence" value="ECO:0007669"/>
    <property type="project" value="UniProtKB-KW"/>
</dbReference>
<sequence>MSSKSPILHPDDLQYVIQRYKERIDKYGLIFESLCSGSPEKQQLRHSVHATALKGDRPELLDIGCGLGDFYMFLKQQGITCVYTGYDIVPEYIEKCLSTFPESNFELRNILDRGINGDFDSIVMSQVFNNNYSHSDNFEVICEAIRLAFAHTRISVSVDMLSTYVDYQNPVLFYYSPEDMFRFARSITPRVCIRHDYRLYEYCLQLFHFESEGFIP</sequence>
<proteinExistence type="predicted"/>
<dbReference type="SUPFAM" id="SSF53335">
    <property type="entry name" value="S-adenosyl-L-methionine-dependent methyltransferases"/>
    <property type="match status" value="1"/>
</dbReference>
<evidence type="ECO:0000313" key="2">
    <source>
        <dbReference type="Proteomes" id="UP001594351"/>
    </source>
</evidence>
<protein>
    <submittedName>
        <fullName evidence="1">Class I SAM-dependent methyltransferase</fullName>
    </submittedName>
</protein>
<dbReference type="EMBL" id="JBHPBY010000070">
    <property type="protein sequence ID" value="MFC1849986.1"/>
    <property type="molecule type" value="Genomic_DNA"/>
</dbReference>
<name>A0ABV6YUW3_UNCC1</name>
<dbReference type="Proteomes" id="UP001594351">
    <property type="component" value="Unassembled WGS sequence"/>
</dbReference>
<dbReference type="Gene3D" id="3.40.50.150">
    <property type="entry name" value="Vaccinia Virus protein VP39"/>
    <property type="match status" value="1"/>
</dbReference>
<dbReference type="Pfam" id="PF13489">
    <property type="entry name" value="Methyltransf_23"/>
    <property type="match status" value="1"/>
</dbReference>
<accession>A0ABV6YUW3</accession>
<reference evidence="1 2" key="1">
    <citation type="submission" date="2024-09" db="EMBL/GenBank/DDBJ databases">
        <title>Laminarin stimulates single cell rates of sulfate reduction while oxygen inhibits transcriptomic activity in coastal marine sediment.</title>
        <authorList>
            <person name="Lindsay M."/>
            <person name="Orcutt B."/>
            <person name="Emerson D."/>
            <person name="Stepanauskas R."/>
            <person name="D'Angelo T."/>
        </authorList>
    </citation>
    <scope>NUCLEOTIDE SEQUENCE [LARGE SCALE GENOMIC DNA]</scope>
    <source>
        <strain evidence="1">SAG AM-311-K15</strain>
    </source>
</reference>
<dbReference type="InterPro" id="IPR029063">
    <property type="entry name" value="SAM-dependent_MTases_sf"/>
</dbReference>
<keyword evidence="1" id="KW-0808">Transferase</keyword>
<gene>
    <name evidence="1" type="ORF">ACFL27_07335</name>
</gene>
<organism evidence="1 2">
    <name type="scientific">candidate division CSSED10-310 bacterium</name>
    <dbReference type="NCBI Taxonomy" id="2855610"/>
    <lineage>
        <taxon>Bacteria</taxon>
        <taxon>Bacteria division CSSED10-310</taxon>
    </lineage>
</organism>
<dbReference type="GO" id="GO:0008168">
    <property type="term" value="F:methyltransferase activity"/>
    <property type="evidence" value="ECO:0007669"/>
    <property type="project" value="UniProtKB-KW"/>
</dbReference>
<keyword evidence="2" id="KW-1185">Reference proteome</keyword>
<comment type="caution">
    <text evidence="1">The sequence shown here is derived from an EMBL/GenBank/DDBJ whole genome shotgun (WGS) entry which is preliminary data.</text>
</comment>